<gene>
    <name evidence="9" type="primary">nuoL</name>
    <name evidence="9" type="ORF">GCM10011376_11300</name>
</gene>
<feature type="transmembrane region" description="Helical" evidence="6">
    <location>
        <begin position="255"/>
        <end position="275"/>
    </location>
</feature>
<feature type="transmembrane region" description="Helical" evidence="6">
    <location>
        <begin position="37"/>
        <end position="59"/>
    </location>
</feature>
<keyword evidence="3 6" id="KW-1133">Transmembrane helix</keyword>
<name>A0ABQ3HFZ0_9ACTN</name>
<dbReference type="InterPro" id="IPR003945">
    <property type="entry name" value="NU5C-like"/>
</dbReference>
<feature type="domain" description="NADH-Ubiquinone oxidoreductase (complex I) chain 5 N-terminal" evidence="8">
    <location>
        <begin position="110"/>
        <end position="160"/>
    </location>
</feature>
<feature type="transmembrane region" description="Helical" evidence="6">
    <location>
        <begin position="159"/>
        <end position="177"/>
    </location>
</feature>
<dbReference type="Pfam" id="PF00662">
    <property type="entry name" value="Proton_antipo_N"/>
    <property type="match status" value="1"/>
</dbReference>
<reference evidence="10" key="1">
    <citation type="journal article" date="2019" name="Int. J. Syst. Evol. Microbiol.">
        <title>The Global Catalogue of Microorganisms (GCM) 10K type strain sequencing project: providing services to taxonomists for standard genome sequencing and annotation.</title>
        <authorList>
            <consortium name="The Broad Institute Genomics Platform"/>
            <consortium name="The Broad Institute Genome Sequencing Center for Infectious Disease"/>
            <person name="Wu L."/>
            <person name="Ma J."/>
        </authorList>
    </citation>
    <scope>NUCLEOTIDE SEQUENCE [LARGE SCALE GENOMIC DNA]</scope>
    <source>
        <strain evidence="10">CGMCC 1.12791</strain>
    </source>
</reference>
<feature type="transmembrane region" description="Helical" evidence="6">
    <location>
        <begin position="287"/>
        <end position="307"/>
    </location>
</feature>
<evidence type="ECO:0000256" key="6">
    <source>
        <dbReference type="SAM" id="Phobius"/>
    </source>
</evidence>
<feature type="transmembrane region" description="Helical" evidence="6">
    <location>
        <begin position="71"/>
        <end position="94"/>
    </location>
</feature>
<dbReference type="InterPro" id="IPR001516">
    <property type="entry name" value="Proton_antipo_N"/>
</dbReference>
<feature type="transmembrane region" description="Helical" evidence="6">
    <location>
        <begin position="643"/>
        <end position="663"/>
    </location>
</feature>
<organism evidence="9 10">
    <name type="scientific">Nocardioides flavus</name>
    <name type="common">ex Wang et al. 2016</name>
    <dbReference type="NCBI Taxonomy" id="2058780"/>
    <lineage>
        <taxon>Bacteria</taxon>
        <taxon>Bacillati</taxon>
        <taxon>Actinomycetota</taxon>
        <taxon>Actinomycetes</taxon>
        <taxon>Propionibacteriales</taxon>
        <taxon>Nocardioidaceae</taxon>
        <taxon>Nocardioides</taxon>
    </lineage>
</organism>
<evidence type="ECO:0000256" key="4">
    <source>
        <dbReference type="ARBA" id="ARBA00023136"/>
    </source>
</evidence>
<feature type="transmembrane region" description="Helical" evidence="6">
    <location>
        <begin position="319"/>
        <end position="340"/>
    </location>
</feature>
<sequence>MNLLSHSVLLAGLPMAEEGATAPVVAPDMGAGGVFDLLWLVIALPLLGAVLLLGVTPFLPPSLRASVDKHGHLLGTALAALSFVLSLVLFVALLGRDAEARQVGQQLWTWFETGSLTVGMDLLYDPLAALFLLLITGVGSLIHVYAIGYMEHDPRRRRFFGYLNLFVAAMLTLILSANFVGLFLGWEGVGLASYLLIGFWQHKPSAAAAAKKAFVINRVGDIGLSLAIALMFATFGTTDFGAVSELAGEADQGTLNALGLLLLLGACGKSAQVPLQAWLLDAMEGPTPVSALIHAATMVTAGVYLVVRSNFIYELTPVAQTAVVVVATVTLLWGAILGCAKDDIKKALAGSTMSQIGYMMLAAGLGPAGYPYAIFHLLTHGFFKANMFLGAGSVMHGMDDDVDMRHYGALRKAMPVTFLTFAMGYLAIIGFPGFSGFWSKDRIIETALAENLVVGLLALLGAGITAFYMTRLMLMTFFTTKRWEPGVHPHESPRVMTVPLVVLAALSVLGGVLLLGDWIKTWLEPVTGTVEHHEPPLPALVITLIITAVVAIGVAAAWFLVGKRDIPREAPRDVSFATRAARADLYGDAINDAVVVRPGAGLVGGLTAFDRRGVDGAVEGGSLAVGGLSSTLRRVQNGFVRSYALSLLGGALLVVLALLAVNLR</sequence>
<accession>A0ABQ3HFZ0</accession>
<dbReference type="PANTHER" id="PTHR42829">
    <property type="entry name" value="NADH-UBIQUINONE OXIDOREDUCTASE CHAIN 5"/>
    <property type="match status" value="1"/>
</dbReference>
<feature type="transmembrane region" description="Helical" evidence="6">
    <location>
        <begin position="222"/>
        <end position="243"/>
    </location>
</feature>
<dbReference type="InterPro" id="IPR001750">
    <property type="entry name" value="ND/Mrp_TM"/>
</dbReference>
<feature type="transmembrane region" description="Helical" evidence="6">
    <location>
        <begin position="452"/>
        <end position="474"/>
    </location>
</feature>
<keyword evidence="2 5" id="KW-0812">Transmembrane</keyword>
<dbReference type="NCBIfam" id="NF005141">
    <property type="entry name" value="PRK06590.1"/>
    <property type="match status" value="1"/>
</dbReference>
<evidence type="ECO:0000259" key="7">
    <source>
        <dbReference type="Pfam" id="PF00361"/>
    </source>
</evidence>
<dbReference type="Pfam" id="PF00361">
    <property type="entry name" value="Proton_antipo_M"/>
    <property type="match status" value="1"/>
</dbReference>
<feature type="transmembrane region" description="Helical" evidence="6">
    <location>
        <begin position="413"/>
        <end position="432"/>
    </location>
</feature>
<dbReference type="NCBIfam" id="TIGR01974">
    <property type="entry name" value="NDH_I_L"/>
    <property type="match status" value="1"/>
</dbReference>
<evidence type="ECO:0000313" key="10">
    <source>
        <dbReference type="Proteomes" id="UP000597341"/>
    </source>
</evidence>
<comment type="caution">
    <text evidence="9">The sequence shown here is derived from an EMBL/GenBank/DDBJ whole genome shotgun (WGS) entry which is preliminary data.</text>
</comment>
<protein>
    <submittedName>
        <fullName evidence="9">NADH-quinone oxidoreductase subunit L</fullName>
    </submittedName>
</protein>
<proteinExistence type="predicted"/>
<feature type="domain" description="NADH:quinone oxidoreductase/Mrp antiporter transmembrane" evidence="7">
    <location>
        <begin position="176"/>
        <end position="465"/>
    </location>
</feature>
<dbReference type="Gene3D" id="1.20.5.2700">
    <property type="match status" value="1"/>
</dbReference>
<evidence type="ECO:0000256" key="3">
    <source>
        <dbReference type="ARBA" id="ARBA00022989"/>
    </source>
</evidence>
<evidence type="ECO:0000256" key="1">
    <source>
        <dbReference type="ARBA" id="ARBA00004127"/>
    </source>
</evidence>
<evidence type="ECO:0000259" key="8">
    <source>
        <dbReference type="Pfam" id="PF00662"/>
    </source>
</evidence>
<evidence type="ECO:0000256" key="2">
    <source>
        <dbReference type="ARBA" id="ARBA00022692"/>
    </source>
</evidence>
<keyword evidence="10" id="KW-1185">Reference proteome</keyword>
<dbReference type="PRINTS" id="PR01434">
    <property type="entry name" value="NADHDHGNASE5"/>
</dbReference>
<comment type="subcellular location">
    <subcellularLocation>
        <location evidence="1">Endomembrane system</location>
        <topology evidence="1">Multi-pass membrane protein</topology>
    </subcellularLocation>
    <subcellularLocation>
        <location evidence="5">Membrane</location>
        <topology evidence="5">Multi-pass membrane protein</topology>
    </subcellularLocation>
</comment>
<evidence type="ECO:0000256" key="5">
    <source>
        <dbReference type="RuleBase" id="RU000320"/>
    </source>
</evidence>
<dbReference type="PANTHER" id="PTHR42829:SF2">
    <property type="entry name" value="NADH-UBIQUINONE OXIDOREDUCTASE CHAIN 5"/>
    <property type="match status" value="1"/>
</dbReference>
<dbReference type="PRINTS" id="PR01435">
    <property type="entry name" value="NPOXDRDTASE5"/>
</dbReference>
<dbReference type="EMBL" id="BNAD01000002">
    <property type="protein sequence ID" value="GHE16520.1"/>
    <property type="molecule type" value="Genomic_DNA"/>
</dbReference>
<feature type="transmembrane region" description="Helical" evidence="6">
    <location>
        <begin position="495"/>
        <end position="519"/>
    </location>
</feature>
<feature type="transmembrane region" description="Helical" evidence="6">
    <location>
        <begin position="539"/>
        <end position="561"/>
    </location>
</feature>
<dbReference type="InterPro" id="IPR018393">
    <property type="entry name" value="NADHpl_OxRdtase_5_subgr"/>
</dbReference>
<feature type="transmembrane region" description="Helical" evidence="6">
    <location>
        <begin position="127"/>
        <end position="147"/>
    </location>
</feature>
<dbReference type="Proteomes" id="UP000597341">
    <property type="component" value="Unassembled WGS sequence"/>
</dbReference>
<keyword evidence="4 6" id="KW-0472">Membrane</keyword>
<evidence type="ECO:0000313" key="9">
    <source>
        <dbReference type="EMBL" id="GHE16520.1"/>
    </source>
</evidence>